<feature type="transmembrane region" description="Helical" evidence="3">
    <location>
        <begin position="131"/>
        <end position="152"/>
    </location>
</feature>
<comment type="caution">
    <text evidence="4">The sequence shown here is derived from an EMBL/GenBank/DDBJ whole genome shotgun (WGS) entry which is preliminary data.</text>
</comment>
<reference evidence="4 5" key="1">
    <citation type="submission" date="2018-04" db="EMBL/GenBank/DDBJ databases">
        <title>Novel actinobacteria from marine sediment.</title>
        <authorList>
            <person name="Ng Z.Y."/>
            <person name="Tan G.Y.A."/>
        </authorList>
    </citation>
    <scope>NUCLEOTIDE SEQUENCE [LARGE SCALE GENOMIC DNA]</scope>
    <source>
        <strain evidence="4 5">TPS81</strain>
    </source>
</reference>
<sequence length="299" mass="30017">MSHLDEERIQAAARARRAGGRAADEEHLAACAACRERVAALRAVAAAAAAVDAAETEAGTLTVPSFDALVLPGLRGAPAAAPLPPAPRAAWRLTLELVARQARLVPGALWPLTALGFAAVLLLAWRAGPVVGSLVLGPGVTLLVTLGALAVCEPRRDPRREVLAAIPIPPVAVWLARLAFVLGIDLVAATAASLLLGALDRAAGPLPLVGAWLGPALLSAGLAVFGSVWRSPALGATLALTAWAAGTVAALGGLADGVGHGLAAVWATNPATLALACALFAAAAWLVSRPARTLPEGPL</sequence>
<dbReference type="Proteomes" id="UP000253318">
    <property type="component" value="Unassembled WGS sequence"/>
</dbReference>
<dbReference type="RefSeq" id="WP_114397124.1">
    <property type="nucleotide sequence ID" value="NZ_QEIM01000027.1"/>
</dbReference>
<accession>A0A368T9N9</accession>
<organism evidence="4 5">
    <name type="scientific">Marinitenerispora sediminis</name>
    <dbReference type="NCBI Taxonomy" id="1931232"/>
    <lineage>
        <taxon>Bacteria</taxon>
        <taxon>Bacillati</taxon>
        <taxon>Actinomycetota</taxon>
        <taxon>Actinomycetes</taxon>
        <taxon>Streptosporangiales</taxon>
        <taxon>Nocardiopsidaceae</taxon>
        <taxon>Marinitenerispora</taxon>
    </lineage>
</organism>
<name>A0A368T9N9_9ACTN</name>
<evidence type="ECO:0000256" key="1">
    <source>
        <dbReference type="ARBA" id="ARBA00023015"/>
    </source>
</evidence>
<feature type="transmembrane region" description="Helical" evidence="3">
    <location>
        <begin position="173"/>
        <end position="196"/>
    </location>
</feature>
<feature type="transmembrane region" description="Helical" evidence="3">
    <location>
        <begin position="267"/>
        <end position="287"/>
    </location>
</feature>
<dbReference type="OrthoDB" id="3432135at2"/>
<evidence type="ECO:0000256" key="3">
    <source>
        <dbReference type="SAM" id="Phobius"/>
    </source>
</evidence>
<keyword evidence="3" id="KW-0472">Membrane</keyword>
<keyword evidence="2" id="KW-0804">Transcription</keyword>
<protein>
    <recommendedName>
        <fullName evidence="6">Zinc-finger domain-containing protein</fullName>
    </recommendedName>
</protein>
<dbReference type="InterPro" id="IPR041916">
    <property type="entry name" value="Anti_sigma_zinc_sf"/>
</dbReference>
<evidence type="ECO:0008006" key="6">
    <source>
        <dbReference type="Google" id="ProtNLM"/>
    </source>
</evidence>
<proteinExistence type="predicted"/>
<evidence type="ECO:0000313" key="5">
    <source>
        <dbReference type="Proteomes" id="UP000253318"/>
    </source>
</evidence>
<dbReference type="Gene3D" id="1.10.10.1320">
    <property type="entry name" value="Anti-sigma factor, zinc-finger domain"/>
    <property type="match status" value="1"/>
</dbReference>
<keyword evidence="5" id="KW-1185">Reference proteome</keyword>
<dbReference type="AlphaFoldDB" id="A0A368T9N9"/>
<feature type="transmembrane region" description="Helical" evidence="3">
    <location>
        <begin position="208"/>
        <end position="229"/>
    </location>
</feature>
<dbReference type="EMBL" id="QEIN01000022">
    <property type="protein sequence ID" value="RCV61339.1"/>
    <property type="molecule type" value="Genomic_DNA"/>
</dbReference>
<keyword evidence="1" id="KW-0805">Transcription regulation</keyword>
<gene>
    <name evidence="4" type="ORF">DEF24_04610</name>
</gene>
<feature type="transmembrane region" description="Helical" evidence="3">
    <location>
        <begin position="236"/>
        <end position="255"/>
    </location>
</feature>
<feature type="transmembrane region" description="Helical" evidence="3">
    <location>
        <begin position="104"/>
        <end position="125"/>
    </location>
</feature>
<keyword evidence="3" id="KW-1133">Transmembrane helix</keyword>
<evidence type="ECO:0000313" key="4">
    <source>
        <dbReference type="EMBL" id="RCV61339.1"/>
    </source>
</evidence>
<evidence type="ECO:0000256" key="2">
    <source>
        <dbReference type="ARBA" id="ARBA00023163"/>
    </source>
</evidence>
<keyword evidence="3" id="KW-0812">Transmembrane</keyword>